<dbReference type="EMBL" id="JARBHB010000007">
    <property type="protein sequence ID" value="KAJ8879509.1"/>
    <property type="molecule type" value="Genomic_DNA"/>
</dbReference>
<evidence type="ECO:0000259" key="1">
    <source>
        <dbReference type="Pfam" id="PF03372"/>
    </source>
</evidence>
<evidence type="ECO:0000313" key="2">
    <source>
        <dbReference type="EMBL" id="KAJ8879509.1"/>
    </source>
</evidence>
<dbReference type="Pfam" id="PF03372">
    <property type="entry name" value="Exo_endo_phos"/>
    <property type="match status" value="1"/>
</dbReference>
<proteinExistence type="predicted"/>
<dbReference type="Proteomes" id="UP001159363">
    <property type="component" value="Chromosome 6"/>
</dbReference>
<sequence>MGSLNNDSNTKSHSFSEITIATWNANGLKPKEYEFASFLYKEKIDIALVTETKLAPNTRISLPDFKINRADKMNYIKGGGTAIVIKKNIPHLPIGSNYENTEIKIPSDIGDITIAALYSPPNYKNLTEDLQDNILQGPNYIIGGILTANFWHGNGIRIHNLADNYKFSVEVPGEPTYYPYNMKFKPGI</sequence>
<gene>
    <name evidence="2" type="ORF">PR048_020117</name>
</gene>
<comment type="caution">
    <text evidence="2">The sequence shown here is derived from an EMBL/GenBank/DDBJ whole genome shotgun (WGS) entry which is preliminary data.</text>
</comment>
<evidence type="ECO:0000313" key="3">
    <source>
        <dbReference type="Proteomes" id="UP001159363"/>
    </source>
</evidence>
<accession>A0ABQ9H5D9</accession>
<organism evidence="2 3">
    <name type="scientific">Dryococelus australis</name>
    <dbReference type="NCBI Taxonomy" id="614101"/>
    <lineage>
        <taxon>Eukaryota</taxon>
        <taxon>Metazoa</taxon>
        <taxon>Ecdysozoa</taxon>
        <taxon>Arthropoda</taxon>
        <taxon>Hexapoda</taxon>
        <taxon>Insecta</taxon>
        <taxon>Pterygota</taxon>
        <taxon>Neoptera</taxon>
        <taxon>Polyneoptera</taxon>
        <taxon>Phasmatodea</taxon>
        <taxon>Verophasmatodea</taxon>
        <taxon>Anareolatae</taxon>
        <taxon>Phasmatidae</taxon>
        <taxon>Eurycanthinae</taxon>
        <taxon>Dryococelus</taxon>
    </lineage>
</organism>
<protein>
    <recommendedName>
        <fullName evidence="1">Endonuclease/exonuclease/phosphatase domain-containing protein</fullName>
    </recommendedName>
</protein>
<dbReference type="InterPro" id="IPR005135">
    <property type="entry name" value="Endo/exonuclease/phosphatase"/>
</dbReference>
<dbReference type="Gene3D" id="3.60.10.10">
    <property type="entry name" value="Endonuclease/exonuclease/phosphatase"/>
    <property type="match status" value="1"/>
</dbReference>
<keyword evidence="3" id="KW-1185">Reference proteome</keyword>
<name>A0ABQ9H5D9_9NEOP</name>
<feature type="domain" description="Endonuclease/exonuclease/phosphatase" evidence="1">
    <location>
        <begin position="21"/>
        <end position="117"/>
    </location>
</feature>
<reference evidence="2 3" key="1">
    <citation type="submission" date="2023-02" db="EMBL/GenBank/DDBJ databases">
        <title>LHISI_Scaffold_Assembly.</title>
        <authorList>
            <person name="Stuart O.P."/>
            <person name="Cleave R."/>
            <person name="Magrath M.J.L."/>
            <person name="Mikheyev A.S."/>
        </authorList>
    </citation>
    <scope>NUCLEOTIDE SEQUENCE [LARGE SCALE GENOMIC DNA]</scope>
    <source>
        <strain evidence="2">Daus_M_001</strain>
        <tissue evidence="2">Leg muscle</tissue>
    </source>
</reference>
<dbReference type="SUPFAM" id="SSF56219">
    <property type="entry name" value="DNase I-like"/>
    <property type="match status" value="1"/>
</dbReference>
<dbReference type="InterPro" id="IPR036691">
    <property type="entry name" value="Endo/exonu/phosph_ase_sf"/>
</dbReference>